<evidence type="ECO:0000313" key="3">
    <source>
        <dbReference type="Proteomes" id="UP000218418"/>
    </source>
</evidence>
<sequence length="330" mass="37883">MVQVFGDFVESTHKKENLTLGFSPSSVPISERWRNNGLSADYIAEYLATVLNNEENESDDTEYLAEIKSSASYIANELLENGMKYCNQHTEYPITFHIELVSNEIRFFLENTIIPANAERLKEFINELDNSDPDEFYIRQLEKTAEDELEDNTSSGLGFLSIINDYSAKLGWKFQTVDQSSLVMSVTTLVRLMLQQTEQLNQQTETENKTNTNVEPIEVKGENFTIIYNNSSKAVNFTGRVRLRGLQEYTVVFELFDKVLETNKNSITIDLQNLELLNSSGIDMLSKFIITARKKKTVDIKIIGSSSKTWQARLLKNMQRLMPKLEYELK</sequence>
<name>A0A1Z4LQX8_9CYAN</name>
<evidence type="ECO:0000259" key="1">
    <source>
        <dbReference type="PROSITE" id="PS50801"/>
    </source>
</evidence>
<dbReference type="InterPro" id="IPR036513">
    <property type="entry name" value="STAS_dom_sf"/>
</dbReference>
<reference evidence="2 3" key="1">
    <citation type="submission" date="2017-06" db="EMBL/GenBank/DDBJ databases">
        <title>Genome sequencing of cyanobaciteial culture collection at National Institute for Environmental Studies (NIES).</title>
        <authorList>
            <person name="Hirose Y."/>
            <person name="Shimura Y."/>
            <person name="Fujisawa T."/>
            <person name="Nakamura Y."/>
            <person name="Kawachi M."/>
        </authorList>
    </citation>
    <scope>NUCLEOTIDE SEQUENCE [LARGE SCALE GENOMIC DNA]</scope>
    <source>
        <strain evidence="2 3">NIES-267</strain>
    </source>
</reference>
<dbReference type="EMBL" id="AP018227">
    <property type="protein sequence ID" value="BAY83665.1"/>
    <property type="molecule type" value="Genomic_DNA"/>
</dbReference>
<dbReference type="InterPro" id="IPR046239">
    <property type="entry name" value="DUF6272"/>
</dbReference>
<dbReference type="Pfam" id="PF19788">
    <property type="entry name" value="DUF6272"/>
    <property type="match status" value="1"/>
</dbReference>
<dbReference type="SUPFAM" id="SSF52091">
    <property type="entry name" value="SpoIIaa-like"/>
    <property type="match status" value="1"/>
</dbReference>
<proteinExistence type="predicted"/>
<protein>
    <recommendedName>
        <fullName evidence="1">STAS domain-containing protein</fullName>
    </recommendedName>
</protein>
<dbReference type="NCBIfam" id="NF047705">
    <property type="entry name" value="slr1659_superfam"/>
    <property type="match status" value="1"/>
</dbReference>
<organism evidence="2 3">
    <name type="scientific">Calothrix parasitica NIES-267</name>
    <dbReference type="NCBI Taxonomy" id="1973488"/>
    <lineage>
        <taxon>Bacteria</taxon>
        <taxon>Bacillati</taxon>
        <taxon>Cyanobacteriota</taxon>
        <taxon>Cyanophyceae</taxon>
        <taxon>Nostocales</taxon>
        <taxon>Calotrichaceae</taxon>
        <taxon>Calothrix</taxon>
    </lineage>
</organism>
<dbReference type="Proteomes" id="UP000218418">
    <property type="component" value="Chromosome"/>
</dbReference>
<dbReference type="PROSITE" id="PS50801">
    <property type="entry name" value="STAS"/>
    <property type="match status" value="1"/>
</dbReference>
<evidence type="ECO:0000313" key="2">
    <source>
        <dbReference type="EMBL" id="BAY83665.1"/>
    </source>
</evidence>
<feature type="domain" description="STAS" evidence="1">
    <location>
        <begin position="241"/>
        <end position="330"/>
    </location>
</feature>
<dbReference type="InterPro" id="IPR058084">
    <property type="entry name" value="Slr1658-like"/>
</dbReference>
<keyword evidence="3" id="KW-1185">Reference proteome</keyword>
<dbReference type="AlphaFoldDB" id="A0A1Z4LQX8"/>
<dbReference type="NCBIfam" id="NF047703">
    <property type="entry name" value="slr1658_superfam"/>
    <property type="match status" value="1"/>
</dbReference>
<accession>A0A1Z4LQX8</accession>
<dbReference type="InterPro" id="IPR002645">
    <property type="entry name" value="STAS_dom"/>
</dbReference>
<gene>
    <name evidence="2" type="ORF">NIES267_31560</name>
</gene>